<feature type="compositionally biased region" description="Basic and acidic residues" evidence="1">
    <location>
        <begin position="10"/>
        <end position="20"/>
    </location>
</feature>
<evidence type="ECO:0000256" key="1">
    <source>
        <dbReference type="SAM" id="MobiDB-lite"/>
    </source>
</evidence>
<feature type="region of interest" description="Disordered" evidence="1">
    <location>
        <begin position="71"/>
        <end position="114"/>
    </location>
</feature>
<sequence>MPRCCSCSQPHERTGHEFWRPRRASPRHQRLAKPTLLDSYDAERLPVIEGMLQIALDLLTRLFKAATDPADIWDRGDSQDQQSVNYRDTPHVFDERAESAQVNSVRTHTDEAKR</sequence>
<reference evidence="2" key="1">
    <citation type="submission" date="2020-11" db="EMBL/GenBank/DDBJ databases">
        <authorList>
            <consortium name="DOE Joint Genome Institute"/>
            <person name="Ahrendt S."/>
            <person name="Riley R."/>
            <person name="Andreopoulos W."/>
            <person name="Labutti K."/>
            <person name="Pangilinan J."/>
            <person name="Ruiz-Duenas F.J."/>
            <person name="Barrasa J.M."/>
            <person name="Sanchez-Garcia M."/>
            <person name="Camarero S."/>
            <person name="Miyauchi S."/>
            <person name="Serrano A."/>
            <person name="Linde D."/>
            <person name="Babiker R."/>
            <person name="Drula E."/>
            <person name="Ayuso-Fernandez I."/>
            <person name="Pacheco R."/>
            <person name="Padilla G."/>
            <person name="Ferreira P."/>
            <person name="Barriuso J."/>
            <person name="Kellner H."/>
            <person name="Castanera R."/>
            <person name="Alfaro M."/>
            <person name="Ramirez L."/>
            <person name="Pisabarro A.G."/>
            <person name="Kuo A."/>
            <person name="Tritt A."/>
            <person name="Lipzen A."/>
            <person name="He G."/>
            <person name="Yan M."/>
            <person name="Ng V."/>
            <person name="Cullen D."/>
            <person name="Martin F."/>
            <person name="Rosso M.-N."/>
            <person name="Henrissat B."/>
            <person name="Hibbett D."/>
            <person name="Martinez A.T."/>
            <person name="Grigoriev I.V."/>
        </authorList>
    </citation>
    <scope>NUCLEOTIDE SEQUENCE</scope>
    <source>
        <strain evidence="2">ATCC 90797</strain>
    </source>
</reference>
<dbReference type="Proteomes" id="UP000807025">
    <property type="component" value="Unassembled WGS sequence"/>
</dbReference>
<dbReference type="InterPro" id="IPR036188">
    <property type="entry name" value="FAD/NAD-bd_sf"/>
</dbReference>
<evidence type="ECO:0000313" key="2">
    <source>
        <dbReference type="EMBL" id="KAF9497086.1"/>
    </source>
</evidence>
<name>A0A9P6A4J3_PLEER</name>
<dbReference type="Gene3D" id="3.50.50.60">
    <property type="entry name" value="FAD/NAD(P)-binding domain"/>
    <property type="match status" value="1"/>
</dbReference>
<organism evidence="2 3">
    <name type="scientific">Pleurotus eryngii</name>
    <name type="common">Boletus of the steppes</name>
    <dbReference type="NCBI Taxonomy" id="5323"/>
    <lineage>
        <taxon>Eukaryota</taxon>
        <taxon>Fungi</taxon>
        <taxon>Dikarya</taxon>
        <taxon>Basidiomycota</taxon>
        <taxon>Agaricomycotina</taxon>
        <taxon>Agaricomycetes</taxon>
        <taxon>Agaricomycetidae</taxon>
        <taxon>Agaricales</taxon>
        <taxon>Pleurotineae</taxon>
        <taxon>Pleurotaceae</taxon>
        <taxon>Pleurotus</taxon>
    </lineage>
</organism>
<proteinExistence type="predicted"/>
<dbReference type="OrthoDB" id="2690153at2759"/>
<keyword evidence="3" id="KW-1185">Reference proteome</keyword>
<protein>
    <submittedName>
        <fullName evidence="2">Uncharacterized protein</fullName>
    </submittedName>
</protein>
<dbReference type="AlphaFoldDB" id="A0A9P6A4J3"/>
<dbReference type="EMBL" id="MU154546">
    <property type="protein sequence ID" value="KAF9497086.1"/>
    <property type="molecule type" value="Genomic_DNA"/>
</dbReference>
<comment type="caution">
    <text evidence="2">The sequence shown here is derived from an EMBL/GenBank/DDBJ whole genome shotgun (WGS) entry which is preliminary data.</text>
</comment>
<gene>
    <name evidence="2" type="ORF">BDN71DRAFT_1445088</name>
</gene>
<evidence type="ECO:0000313" key="3">
    <source>
        <dbReference type="Proteomes" id="UP000807025"/>
    </source>
</evidence>
<feature type="compositionally biased region" description="Basic and acidic residues" evidence="1">
    <location>
        <begin position="88"/>
        <end position="98"/>
    </location>
</feature>
<feature type="compositionally biased region" description="Basic residues" evidence="1">
    <location>
        <begin position="21"/>
        <end position="30"/>
    </location>
</feature>
<accession>A0A9P6A4J3</accession>
<feature type="region of interest" description="Disordered" evidence="1">
    <location>
        <begin position="1"/>
        <end position="30"/>
    </location>
</feature>